<evidence type="ECO:0000256" key="4">
    <source>
        <dbReference type="ARBA" id="ARBA00022840"/>
    </source>
</evidence>
<evidence type="ECO:0000259" key="10">
    <source>
        <dbReference type="PROSITE" id="PS50067"/>
    </source>
</evidence>
<keyword evidence="4 7" id="KW-0067">ATP-binding</keyword>
<dbReference type="InterPro" id="IPR027640">
    <property type="entry name" value="Kinesin-like_fam"/>
</dbReference>
<evidence type="ECO:0000256" key="3">
    <source>
        <dbReference type="ARBA" id="ARBA00022741"/>
    </source>
</evidence>
<dbReference type="Gene3D" id="3.40.850.10">
    <property type="entry name" value="Kinesin motor domain"/>
    <property type="match status" value="1"/>
</dbReference>
<feature type="region of interest" description="Disordered" evidence="9">
    <location>
        <begin position="1"/>
        <end position="92"/>
    </location>
</feature>
<evidence type="ECO:0000256" key="7">
    <source>
        <dbReference type="PROSITE-ProRule" id="PRU00283"/>
    </source>
</evidence>
<sequence length="674" mass="75684">MESRLPKPKVHLPKPAAAAGETTKLTTLKPPAPPTSEVSVTKEPEFKVPKAEPAARVPPTLKTLGKQRTTGTIKTNENKPPTKSSLRRSRTLSSITRTTLRTAVKRPGGLSTAIESKRPNIRPLPKNNGASTSDSVVSGKSLRPTAATATKTAPKISKWDWKGRYGQAAEELTSLKDKFKSISEEYEELKSIVDELREKEAKSSAKAKTLEELEIQREKELTDIKRERDDLQYKCDRVEFDLKKSQEAHDKTMDSLKQTEETCRDQKRQIIEHSSKIERVEAKLAEKVKEVEELTEKVASLQELLHHMDKDRRILHNAIQEMKGNIRVFCRVRPRIAKEANKNLCSITYVDESTIEIGRADGSDSLSCSGKSRGTRQEFTFDKVFGPNATQADVFEELSLLVQSALEGYNVCVFAYGQTGSGKTHTMEGGYENELEGMIPRTVRHIFEEMKEFELLGWEYKIEASFLEIYNEHIVDLLDANQKHHEIRMVDSKGTDLYVTNLQVEEIHSPEELHQCLRTAQQNRAVAATTANERSSRSHSVARIRLIGTHAEKEEICIGNLNLVDLAGSERLKNDEAARTAETKNINKSLANLGNVILALLKKQDHIPYRNSKLTHLLMPSLGGNSKTLMLLNISPLDECYNETLNSLRFGSNVNNCKLGNVKRTKTFMQTSGN</sequence>
<dbReference type="PANTHER" id="PTHR47972">
    <property type="entry name" value="KINESIN-LIKE PROTEIN KLP-3"/>
    <property type="match status" value="1"/>
</dbReference>
<dbReference type="GO" id="GO:0005524">
    <property type="term" value="F:ATP binding"/>
    <property type="evidence" value="ECO:0007669"/>
    <property type="project" value="UniProtKB-UniRule"/>
</dbReference>
<evidence type="ECO:0000256" key="5">
    <source>
        <dbReference type="ARBA" id="ARBA00023175"/>
    </source>
</evidence>
<dbReference type="Pfam" id="PF00225">
    <property type="entry name" value="Kinesin"/>
    <property type="match status" value="1"/>
</dbReference>
<dbReference type="PANTHER" id="PTHR47972:SF45">
    <property type="entry name" value="PROTEIN CLARET SEGREGATIONAL"/>
    <property type="match status" value="1"/>
</dbReference>
<proteinExistence type="inferred from homology"/>
<dbReference type="InterPro" id="IPR036961">
    <property type="entry name" value="Kinesin_motor_dom_sf"/>
</dbReference>
<evidence type="ECO:0000256" key="6">
    <source>
        <dbReference type="ARBA" id="ARBA00023212"/>
    </source>
</evidence>
<dbReference type="GO" id="GO:0005874">
    <property type="term" value="C:microtubule"/>
    <property type="evidence" value="ECO:0007669"/>
    <property type="project" value="UniProtKB-KW"/>
</dbReference>
<keyword evidence="3 7" id="KW-0547">Nucleotide-binding</keyword>
<feature type="compositionally biased region" description="Basic residues" evidence="9">
    <location>
        <begin position="1"/>
        <end position="12"/>
    </location>
</feature>
<evidence type="ECO:0000256" key="9">
    <source>
        <dbReference type="SAM" id="MobiDB-lite"/>
    </source>
</evidence>
<organism evidence="11">
    <name type="scientific">Bracon brevicornis</name>
    <dbReference type="NCBI Taxonomy" id="1563983"/>
    <lineage>
        <taxon>Eukaryota</taxon>
        <taxon>Metazoa</taxon>
        <taxon>Ecdysozoa</taxon>
        <taxon>Arthropoda</taxon>
        <taxon>Hexapoda</taxon>
        <taxon>Insecta</taxon>
        <taxon>Pterygota</taxon>
        <taxon>Neoptera</taxon>
        <taxon>Endopterygota</taxon>
        <taxon>Hymenoptera</taxon>
        <taxon>Apocrita</taxon>
        <taxon>Ichneumonoidea</taxon>
        <taxon>Braconidae</taxon>
        <taxon>Braconinae</taxon>
        <taxon>Bracon</taxon>
    </lineage>
</organism>
<keyword evidence="2" id="KW-0493">Microtubule</keyword>
<gene>
    <name evidence="11" type="ORF">BBRV_LOCUS107138</name>
</gene>
<keyword evidence="8" id="KW-0175">Coiled coil</keyword>
<dbReference type="GO" id="GO:0003777">
    <property type="term" value="F:microtubule motor activity"/>
    <property type="evidence" value="ECO:0007669"/>
    <property type="project" value="InterPro"/>
</dbReference>
<evidence type="ECO:0000256" key="2">
    <source>
        <dbReference type="ARBA" id="ARBA00022701"/>
    </source>
</evidence>
<feature type="compositionally biased region" description="Polar residues" evidence="9">
    <location>
        <begin position="128"/>
        <end position="138"/>
    </location>
</feature>
<dbReference type="PRINTS" id="PR00380">
    <property type="entry name" value="KINESINHEAVY"/>
</dbReference>
<feature type="binding site" evidence="7">
    <location>
        <begin position="417"/>
        <end position="424"/>
    </location>
    <ligand>
        <name>ATP</name>
        <dbReference type="ChEBI" id="CHEBI:30616"/>
    </ligand>
</feature>
<name>A0A6V7LI35_9HYME</name>
<dbReference type="CDD" id="cd01366">
    <property type="entry name" value="KISc_C_terminal"/>
    <property type="match status" value="1"/>
</dbReference>
<feature type="compositionally biased region" description="Polar residues" evidence="9">
    <location>
        <begin position="66"/>
        <end position="83"/>
    </location>
</feature>
<dbReference type="AlphaFoldDB" id="A0A6V7LI35"/>
<feature type="compositionally biased region" description="Basic and acidic residues" evidence="9">
    <location>
        <begin position="40"/>
        <end position="50"/>
    </location>
</feature>
<comment type="similarity">
    <text evidence="7">Belongs to the TRAFAC class myosin-kinesin ATPase superfamily. Kinesin family.</text>
</comment>
<keyword evidence="5 7" id="KW-0505">Motor protein</keyword>
<evidence type="ECO:0000313" key="11">
    <source>
        <dbReference type="EMBL" id="CAD1575893.1"/>
    </source>
</evidence>
<evidence type="ECO:0000256" key="8">
    <source>
        <dbReference type="SAM" id="Coils"/>
    </source>
</evidence>
<protein>
    <recommendedName>
        <fullName evidence="10">Kinesin motor domain-containing protein</fullName>
    </recommendedName>
</protein>
<dbReference type="GO" id="GO:0008017">
    <property type="term" value="F:microtubule binding"/>
    <property type="evidence" value="ECO:0007669"/>
    <property type="project" value="InterPro"/>
</dbReference>
<keyword evidence="6" id="KW-0206">Cytoskeleton</keyword>
<dbReference type="InterPro" id="IPR001752">
    <property type="entry name" value="Kinesin_motor_dom"/>
</dbReference>
<dbReference type="PROSITE" id="PS50067">
    <property type="entry name" value="KINESIN_MOTOR_2"/>
    <property type="match status" value="1"/>
</dbReference>
<reference evidence="11" key="1">
    <citation type="submission" date="2020-07" db="EMBL/GenBank/DDBJ databases">
        <authorList>
            <person name="Ferguson B K."/>
        </authorList>
    </citation>
    <scope>NUCLEOTIDE SEQUENCE</scope>
    <source>
        <strain evidence="11">L06</strain>
    </source>
</reference>
<dbReference type="GO" id="GO:0007018">
    <property type="term" value="P:microtubule-based movement"/>
    <property type="evidence" value="ECO:0007669"/>
    <property type="project" value="InterPro"/>
</dbReference>
<evidence type="ECO:0000256" key="1">
    <source>
        <dbReference type="ARBA" id="ARBA00004245"/>
    </source>
</evidence>
<feature type="domain" description="Kinesin motor" evidence="10">
    <location>
        <begin position="325"/>
        <end position="657"/>
    </location>
</feature>
<keyword evidence="6" id="KW-0963">Cytoplasm</keyword>
<dbReference type="InterPro" id="IPR027417">
    <property type="entry name" value="P-loop_NTPase"/>
</dbReference>
<dbReference type="SMART" id="SM00129">
    <property type="entry name" value="KISc"/>
    <property type="match status" value="1"/>
</dbReference>
<feature type="coiled-coil region" evidence="8">
    <location>
        <begin position="172"/>
        <end position="311"/>
    </location>
</feature>
<accession>A0A6V7LI35</accession>
<dbReference type="SUPFAM" id="SSF52540">
    <property type="entry name" value="P-loop containing nucleoside triphosphate hydrolases"/>
    <property type="match status" value="1"/>
</dbReference>
<feature type="region of interest" description="Disordered" evidence="9">
    <location>
        <begin position="106"/>
        <end position="149"/>
    </location>
</feature>
<dbReference type="EMBL" id="CADCXW020000343">
    <property type="protein sequence ID" value="CAD1575893.1"/>
    <property type="molecule type" value="Genomic_DNA"/>
</dbReference>
<comment type="subcellular location">
    <subcellularLocation>
        <location evidence="1">Cytoplasm</location>
        <location evidence="1">Cytoskeleton</location>
    </subcellularLocation>
</comment>